<dbReference type="InterPro" id="IPR000551">
    <property type="entry name" value="MerR-type_HTH_dom"/>
</dbReference>
<dbReference type="SUPFAM" id="SSF46955">
    <property type="entry name" value="Putative DNA-binding domain"/>
    <property type="match status" value="1"/>
</dbReference>
<reference evidence="2" key="1">
    <citation type="submission" date="2015-12" db="EMBL/GenBank/DDBJ databases">
        <title>Complete genome sequences of two moderately thermophilic Paenibacillus species.</title>
        <authorList>
            <person name="Butler R.III."/>
            <person name="Wang J."/>
            <person name="Stark B.C."/>
            <person name="Pombert J.-F."/>
        </authorList>
    </citation>
    <scope>NUCLEOTIDE SEQUENCE [LARGE SCALE GENOMIC DNA]</scope>
    <source>
        <strain evidence="2">32O-Y</strain>
    </source>
</reference>
<evidence type="ECO:0000313" key="2">
    <source>
        <dbReference type="Proteomes" id="UP000061660"/>
    </source>
</evidence>
<dbReference type="OrthoDB" id="9800334at2"/>
<accession>A0A0U2VMN7</accession>
<sequence>MQSMLESENEISVEAFYSTKQVAEMTELSDDLIRVYQKEFNLQVERTSRGHRRFTQKNISDLLAIKEKIQTEGWTYNQVREWLEGSVNMDKTPEAKSNFEKQVEDLAEKVTDQNGLLQMLIQKLDEQSKVMEQQQRYIEDSLKMRDRHLTEHLRSQFEVAVAVEAPKRTGRGKPGFFQRLFKTR</sequence>
<dbReference type="Pfam" id="PF13411">
    <property type="entry name" value="MerR_1"/>
    <property type="match status" value="1"/>
</dbReference>
<reference evidence="1 2" key="2">
    <citation type="journal article" date="2016" name="Genome Announc.">
        <title>Complete Genome Sequences of Two Interactive Moderate Thermophiles, Paenibacillus napthalenovorans 32O-Y and Paenibacillus sp. 32O-W.</title>
        <authorList>
            <person name="Butler R.R.III."/>
            <person name="Wang J."/>
            <person name="Stark B.C."/>
            <person name="Pombert J.F."/>
        </authorList>
    </citation>
    <scope>NUCLEOTIDE SEQUENCE [LARGE SCALE GENOMIC DNA]</scope>
    <source>
        <strain evidence="1 2">32O-Y</strain>
    </source>
</reference>
<dbReference type="GO" id="GO:0006355">
    <property type="term" value="P:regulation of DNA-templated transcription"/>
    <property type="evidence" value="ECO:0007669"/>
    <property type="project" value="InterPro"/>
</dbReference>
<name>A0A0U2VMN7_9BACL</name>
<dbReference type="PROSITE" id="PS50937">
    <property type="entry name" value="HTH_MERR_2"/>
    <property type="match status" value="1"/>
</dbReference>
<organism evidence="1 2">
    <name type="scientific">Paenibacillus naphthalenovorans</name>
    <dbReference type="NCBI Taxonomy" id="162209"/>
    <lineage>
        <taxon>Bacteria</taxon>
        <taxon>Bacillati</taxon>
        <taxon>Bacillota</taxon>
        <taxon>Bacilli</taxon>
        <taxon>Bacillales</taxon>
        <taxon>Paenibacillaceae</taxon>
        <taxon>Paenibacillus</taxon>
    </lineage>
</organism>
<dbReference type="STRING" id="162209.IJ22_16140"/>
<proteinExistence type="predicted"/>
<dbReference type="AlphaFoldDB" id="A0A0U2VMN7"/>
<keyword evidence="2" id="KW-1185">Reference proteome</keyword>
<evidence type="ECO:0000313" key="1">
    <source>
        <dbReference type="EMBL" id="ALS21990.1"/>
    </source>
</evidence>
<dbReference type="Gene3D" id="1.10.1660.10">
    <property type="match status" value="1"/>
</dbReference>
<gene>
    <name evidence="1" type="ORF">IJ22_16140</name>
</gene>
<dbReference type="Proteomes" id="UP000061660">
    <property type="component" value="Chromosome"/>
</dbReference>
<dbReference type="GO" id="GO:0003677">
    <property type="term" value="F:DNA binding"/>
    <property type="evidence" value="ECO:0007669"/>
    <property type="project" value="InterPro"/>
</dbReference>
<dbReference type="InterPro" id="IPR009061">
    <property type="entry name" value="DNA-bd_dom_put_sf"/>
</dbReference>
<dbReference type="PATRIC" id="fig|162209.4.peg.1711"/>
<dbReference type="KEGG" id="pnp:IJ22_16140"/>
<protein>
    <submittedName>
        <fullName evidence="1">MerR family transcriptional regulator</fullName>
    </submittedName>
</protein>
<dbReference type="EMBL" id="CP013652">
    <property type="protein sequence ID" value="ALS21990.1"/>
    <property type="molecule type" value="Genomic_DNA"/>
</dbReference>
<dbReference type="SMART" id="SM00422">
    <property type="entry name" value="HTH_MERR"/>
    <property type="match status" value="1"/>
</dbReference>